<dbReference type="SUPFAM" id="SSF50129">
    <property type="entry name" value="GroES-like"/>
    <property type="match status" value="1"/>
</dbReference>
<dbReference type="Pfam" id="PF07993">
    <property type="entry name" value="NAD_binding_4"/>
    <property type="match status" value="1"/>
</dbReference>
<dbReference type="SMART" id="SM00823">
    <property type="entry name" value="PKS_PP"/>
    <property type="match status" value="1"/>
</dbReference>
<dbReference type="PROSITE" id="PS50075">
    <property type="entry name" value="CARRIER"/>
    <property type="match status" value="1"/>
</dbReference>
<feature type="domain" description="Ketosynthase family 3 (KS3)" evidence="14">
    <location>
        <begin position="1"/>
        <end position="124"/>
    </location>
</feature>
<dbReference type="PROSITE" id="PS52019">
    <property type="entry name" value="PKS_MFAS_DH"/>
    <property type="match status" value="1"/>
</dbReference>
<feature type="compositionally biased region" description="Acidic residues" evidence="12">
    <location>
        <begin position="1795"/>
        <end position="1805"/>
    </location>
</feature>
<dbReference type="Gene3D" id="3.40.50.720">
    <property type="entry name" value="NAD(P)-binding Rossmann-like Domain"/>
    <property type="match status" value="3"/>
</dbReference>
<dbReference type="InterPro" id="IPR013154">
    <property type="entry name" value="ADH-like_N"/>
</dbReference>
<dbReference type="Gene3D" id="3.40.366.10">
    <property type="entry name" value="Malonyl-Coenzyme A Acyl Carrier Protein, domain 2"/>
    <property type="match status" value="1"/>
</dbReference>
<dbReference type="GO" id="GO:0010142">
    <property type="term" value="P:farnesyl diphosphate biosynthetic process, mevalonate pathway"/>
    <property type="evidence" value="ECO:0007669"/>
    <property type="project" value="InterPro"/>
</dbReference>
<feature type="region of interest" description="Disordered" evidence="12">
    <location>
        <begin position="2478"/>
        <end position="2497"/>
    </location>
</feature>
<dbReference type="GO" id="GO:0044550">
    <property type="term" value="P:secondary metabolite biosynthetic process"/>
    <property type="evidence" value="ECO:0007669"/>
    <property type="project" value="UniProtKB-ARBA"/>
</dbReference>
<dbReference type="InterPro" id="IPR010122">
    <property type="entry name" value="HMG_CoA_synthase_euk"/>
</dbReference>
<dbReference type="Pfam" id="PF23297">
    <property type="entry name" value="ACP_SdgA_C"/>
    <property type="match status" value="1"/>
</dbReference>
<keyword evidence="5" id="KW-0521">NADP</keyword>
<accession>A0A7S1NKJ5</accession>
<dbReference type="InterPro" id="IPR010080">
    <property type="entry name" value="Thioester_reductase-like_dom"/>
</dbReference>
<dbReference type="InterPro" id="IPR014043">
    <property type="entry name" value="Acyl_transferase_dom"/>
</dbReference>
<evidence type="ECO:0000259" key="15">
    <source>
        <dbReference type="PROSITE" id="PS52019"/>
    </source>
</evidence>
<dbReference type="InterPro" id="IPR013149">
    <property type="entry name" value="ADH-like_C"/>
</dbReference>
<feature type="compositionally biased region" description="Low complexity" evidence="12">
    <location>
        <begin position="2478"/>
        <end position="2492"/>
    </location>
</feature>
<dbReference type="InterPro" id="IPR013528">
    <property type="entry name" value="HMG_CoA_synth_N"/>
</dbReference>
<dbReference type="Pfam" id="PF02801">
    <property type="entry name" value="Ketoacyl-synt_C"/>
    <property type="match status" value="1"/>
</dbReference>
<feature type="active site" description="Proton donor/acceptor" evidence="8">
    <location>
        <position position="3011"/>
    </location>
</feature>
<feature type="active site" description="Proton donor/acceptor" evidence="8">
    <location>
        <position position="3174"/>
    </location>
</feature>
<dbReference type="SUPFAM" id="SSF47336">
    <property type="entry name" value="ACP-like"/>
    <property type="match status" value="1"/>
</dbReference>
<keyword evidence="6" id="KW-0511">Multifunctional enzyme</keyword>
<feature type="region of interest" description="N-terminal hotdog fold" evidence="10">
    <location>
        <begin position="587"/>
        <end position="704"/>
    </location>
</feature>
<feature type="binding site" evidence="9">
    <location>
        <position position="3137"/>
    </location>
    <ligand>
        <name>CoA</name>
        <dbReference type="ChEBI" id="CHEBI:57287"/>
    </ligand>
</feature>
<dbReference type="InterPro" id="IPR042104">
    <property type="entry name" value="PKS_dehydratase_sf"/>
</dbReference>
<dbReference type="PANTHER" id="PTHR43775">
    <property type="entry name" value="FATTY ACID SYNTHASE"/>
    <property type="match status" value="1"/>
</dbReference>
<feature type="compositionally biased region" description="Pro residues" evidence="12">
    <location>
        <begin position="1920"/>
        <end position="1929"/>
    </location>
</feature>
<dbReference type="CDD" id="cd05195">
    <property type="entry name" value="enoyl_red"/>
    <property type="match status" value="1"/>
</dbReference>
<dbReference type="InterPro" id="IPR011032">
    <property type="entry name" value="GroES-like_sf"/>
</dbReference>
<dbReference type="InterPro" id="IPR020806">
    <property type="entry name" value="PKS_PP-bd"/>
</dbReference>
<dbReference type="Gene3D" id="3.90.226.10">
    <property type="entry name" value="2-enoyl-CoA Hydratase, Chain A, domain 1"/>
    <property type="match status" value="2"/>
</dbReference>
<evidence type="ECO:0000256" key="12">
    <source>
        <dbReference type="SAM" id="MobiDB-lite"/>
    </source>
</evidence>
<feature type="region of interest" description="Disordered" evidence="12">
    <location>
        <begin position="1891"/>
        <end position="1965"/>
    </location>
</feature>
<dbReference type="GO" id="GO:0016491">
    <property type="term" value="F:oxidoreductase activity"/>
    <property type="evidence" value="ECO:0007669"/>
    <property type="project" value="InterPro"/>
</dbReference>
<feature type="active site" description="Proton donor; for dehydratase activity" evidence="10">
    <location>
        <position position="793"/>
    </location>
</feature>
<dbReference type="Pfam" id="PF14765">
    <property type="entry name" value="PS-DH"/>
    <property type="match status" value="1"/>
</dbReference>
<dbReference type="FunFam" id="3.40.50.720:FF:000209">
    <property type="entry name" value="Polyketide synthase Pks12"/>
    <property type="match status" value="1"/>
</dbReference>
<dbReference type="InterPro" id="IPR032821">
    <property type="entry name" value="PKS_assoc"/>
</dbReference>
<dbReference type="InterPro" id="IPR020843">
    <property type="entry name" value="ER"/>
</dbReference>
<keyword evidence="2" id="KW-0596">Phosphopantetheine</keyword>
<keyword evidence="3" id="KW-0597">Phosphoprotein</keyword>
<dbReference type="CDD" id="cd06558">
    <property type="entry name" value="crotonase-like"/>
    <property type="match status" value="2"/>
</dbReference>
<dbReference type="InterPro" id="IPR050091">
    <property type="entry name" value="PKS_NRPS_Biosynth_Enz"/>
</dbReference>
<keyword evidence="7" id="KW-0012">Acyltransferase</keyword>
<dbReference type="Pfam" id="PF08659">
    <property type="entry name" value="KR"/>
    <property type="match status" value="1"/>
</dbReference>
<dbReference type="Pfam" id="PF08540">
    <property type="entry name" value="HMG_CoA_synt_C"/>
    <property type="match status" value="1"/>
</dbReference>
<dbReference type="Pfam" id="PF01154">
    <property type="entry name" value="HMG_CoA_synt_N"/>
    <property type="match status" value="1"/>
</dbReference>
<dbReference type="PROSITE" id="PS00166">
    <property type="entry name" value="ENOYL_COA_HYDRATASE"/>
    <property type="match status" value="1"/>
</dbReference>
<dbReference type="Gene3D" id="3.90.180.10">
    <property type="entry name" value="Medium-chain alcohol dehydrogenases, catalytic domain"/>
    <property type="match status" value="1"/>
</dbReference>
<evidence type="ECO:0000256" key="9">
    <source>
        <dbReference type="PIRSR" id="PIRSR610122-2"/>
    </source>
</evidence>
<dbReference type="GO" id="GO:0031177">
    <property type="term" value="F:phosphopantetheine binding"/>
    <property type="evidence" value="ECO:0007669"/>
    <property type="project" value="InterPro"/>
</dbReference>
<dbReference type="GO" id="GO:0006633">
    <property type="term" value="P:fatty acid biosynthetic process"/>
    <property type="evidence" value="ECO:0007669"/>
    <property type="project" value="TreeGrafter"/>
</dbReference>
<evidence type="ECO:0000256" key="1">
    <source>
        <dbReference type="ARBA" id="ARBA00007061"/>
    </source>
</evidence>
<dbReference type="EMBL" id="HBGA01102157">
    <property type="protein sequence ID" value="CAD9026909.1"/>
    <property type="molecule type" value="Transcribed_RNA"/>
</dbReference>
<evidence type="ECO:0000256" key="4">
    <source>
        <dbReference type="ARBA" id="ARBA00022679"/>
    </source>
</evidence>
<dbReference type="InterPro" id="IPR013746">
    <property type="entry name" value="HMG_CoA_synt_C_dom"/>
</dbReference>
<dbReference type="GO" id="GO:0004421">
    <property type="term" value="F:hydroxymethylglutaryl-CoA synthase activity"/>
    <property type="evidence" value="ECO:0007669"/>
    <property type="project" value="InterPro"/>
</dbReference>
<dbReference type="InterPro" id="IPR013120">
    <property type="entry name" value="FAR_NAD-bd"/>
</dbReference>
<dbReference type="SUPFAM" id="SSF51735">
    <property type="entry name" value="NAD(P)-binding Rossmann-fold domains"/>
    <property type="match status" value="3"/>
</dbReference>
<evidence type="ECO:0000256" key="3">
    <source>
        <dbReference type="ARBA" id="ARBA00022553"/>
    </source>
</evidence>
<comment type="similarity">
    <text evidence="11">Belongs to the enoyl-CoA hydratase/isomerase family.</text>
</comment>
<dbReference type="InterPro" id="IPR001227">
    <property type="entry name" value="Ac_transferase_dom_sf"/>
</dbReference>
<dbReference type="SUPFAM" id="SSF52096">
    <property type="entry name" value="ClpP/crotonase"/>
    <property type="match status" value="2"/>
</dbReference>
<dbReference type="NCBIfam" id="TIGR01833">
    <property type="entry name" value="HMG-CoA-S_euk"/>
    <property type="match status" value="1"/>
</dbReference>
<reference evidence="16" key="1">
    <citation type="submission" date="2021-01" db="EMBL/GenBank/DDBJ databases">
        <authorList>
            <person name="Corre E."/>
            <person name="Pelletier E."/>
            <person name="Niang G."/>
            <person name="Scheremetjew M."/>
            <person name="Finn R."/>
            <person name="Kale V."/>
            <person name="Holt S."/>
            <person name="Cochrane G."/>
            <person name="Meng A."/>
            <person name="Brown T."/>
            <person name="Cohen L."/>
        </authorList>
    </citation>
    <scope>NUCLEOTIDE SEQUENCE</scope>
    <source>
        <strain evidence="16">NIES-381</strain>
    </source>
</reference>
<dbReference type="SMART" id="SM00829">
    <property type="entry name" value="PKS_ER"/>
    <property type="match status" value="1"/>
</dbReference>
<dbReference type="InterPro" id="IPR009081">
    <property type="entry name" value="PP-bd_ACP"/>
</dbReference>
<dbReference type="InterPro" id="IPR016035">
    <property type="entry name" value="Acyl_Trfase/lysoPLipase"/>
</dbReference>
<dbReference type="Pfam" id="PF00378">
    <property type="entry name" value="ECH_1"/>
    <property type="match status" value="2"/>
</dbReference>
<dbReference type="SUPFAM" id="SSF55048">
    <property type="entry name" value="Probable ACP-binding domain of malonyl-CoA ACP transacylase"/>
    <property type="match status" value="1"/>
</dbReference>
<dbReference type="CDD" id="cd00827">
    <property type="entry name" value="init_cond_enzymes"/>
    <property type="match status" value="1"/>
</dbReference>
<dbReference type="InterPro" id="IPR016039">
    <property type="entry name" value="Thiolase-like"/>
</dbReference>
<organism evidence="16">
    <name type="scientific">Eutreptiella gymnastica</name>
    <dbReference type="NCBI Taxonomy" id="73025"/>
    <lineage>
        <taxon>Eukaryota</taxon>
        <taxon>Discoba</taxon>
        <taxon>Euglenozoa</taxon>
        <taxon>Euglenida</taxon>
        <taxon>Spirocuta</taxon>
        <taxon>Euglenophyceae</taxon>
        <taxon>Eutreptiales</taxon>
        <taxon>Eutreptiaceae</taxon>
        <taxon>Eutreptiella</taxon>
    </lineage>
</organism>
<evidence type="ECO:0000259" key="13">
    <source>
        <dbReference type="PROSITE" id="PS50075"/>
    </source>
</evidence>
<sequence length="3356" mass="359347">MFVEAHGTGTKVGDPIEANSISKSTLGSRQEPLLLGSAKGHVGHLETAAGAVGLLKAALILWHNQIPPTAGFSAFTSSIDAKALNIRVPTSVEPLPKPSSGRPPCTSINSYGFGGSNGYAILEQAKKVEPKTPPKPLPTVLALSSHFADGVEQNEKAWVSSGAKADILPVAAAVASARQPPQRYRKVLIAEPGQELSKAQKVKGERVGASPSVLFAFGGQGAQYPNMGTELYAQFDVFKTTIDRLCAEYTKASGIDLIQQHGFCVGDISEESLGSVMISVPSTVFVQCALVELLRSVGVSPAAAVGHSTGEIVASYTAGCIDLEAVVAVTYARAKAQDNMQEGLMAAWAQSAAEAEAVITKLGLDGQVVVCCSNTGTGVTVSGDKGAVEKMVEHGKANNVRCTLLPIVRAYHSSHVEPVKDQFMSSASHIKAQTPHLCPLLSATTGKRHVAPTDADYWYSNMRGAVLFDKACRAVGTLAAEGLECKVVVEISPHAVLMPYLSENLPNLTYIACLNKKRPGATHMFTALAQLFCNGVEVNWSSATSTALKEAQGDLPIPGMSWQHKDAIRSITWRNPYTHPQAKAGAAPVAAAKAAPAAAAGGSGNAISITPEKQAYLRDHIVDGECVLPGAFYVCTALNKGSVLTKCGFHRYLSLHEKFMNEGATGGVPLNFNSDGPRLGLCSNGDPETNEHFSCVIPRFPPATPETMFKDGISKLKQKFADEARGTGGDVNLTLAYSSLESFSGLKFGPTFKRISSLRVGRSGCQAIATIQLPDVDTSSDDAAVAMHPTVLDGAFQSLAFLHGLDADMFVPNGIDAMFSLKPAGRIHEVVAHSVLKSVSRDIVIGDIDIYDSASGEVVLMVRGLILRRAPSAKAKTPKLYATTQQLVGLNSAPTPVPEDIDDLMALVRKQLADGRVVRVLGLPGSNDTMKKLAEGLSIKADNCPLRTSQLVMVTMDESMTGPAVHVARDANAVVSGIWDVLVCGVDADLSGDSRKAVCQKFLADGGILCGANCWKKFSAEAAAAEDLKVEVIGGSLPAVTSCARADAEFIIDCRADIGAASALMKEVTSAKQTPTIVQLIPAAASASGTNMQDRTLALWGFCRCARNETGLDVVALQVPMPVTAETAANILALLARRAPDQELTLTEAGWQAPRMMAVSTPNVEAKTPDVRLQVGRPGQLSSLHWHPLNSDFEDVRDDEVQVKVSAISMHFKDVMLAMGMLGDFKPIIGMECAGVVTKIGKGITKFKPGDKVMCLAMSTSVGEERSALFGTKCISKERQTVLMPEREGLSFAEAAGFLGVMATAWHALVKVARLSKEDTVILHSTLGGVGQAALQIAKNIGCTIIGSAGNADKRKTLSEMGCHMVMDSRNPAEFVSKVMEFTKGKGVDVVLNSLAGDGQAETLRCMAPMGRFVEIGKRDILMDKRLGLGALKENVTFFSVHLDLLDQTHPHIVRALIDECTEYLADGRMQPTPTHCFPAENVVDAFKLMASGKHSGKIVIEIPDNFRPSTFDSITNQPRLAQTLLPAQGTVLITGGTRGLGIELARWAADRGAMNLLCLSGSGDVPEKSQLLIKSIEAAHPGISIKCAKCDVRDPAQVEALFTETTPAITSVFHAANQYSAEDCTTLTDDKLMGPTWDIKVAGAVNLRNAAIKTKTALSCFLMFTSLAGQHGNKGQPLYVAANAAMQKLAHDMRMDSCAIPGIALDFPIVVGAGRLADFRNAAELQMNTGRGFGVMSFAKLEASLDRIMACPWQYPSHMTMDLAHNDSATAWAGYHALNRNKMLFEHLCPSLGDADDDSDDEEGGGGGGGGGCDQSPEEIQAAVIAKIAFVLGSGAEDLEMDVPMPEMGVDSLAAVELANWGQTTYGATVTQTEFLSGLTPQGFLDKILEASGGSGGGGAAPKKASKPKKEKPAAAAPAPAPAAPAPAPVKSFTDDAPVQSGSARPTSSYSDPSEPAAMPIQGGLNGQFGERVITLGETLNPVSLKGIVDAVKGERRAPAQTLVFKGDGRSPHFCTGMDLKAATFGDDTMSLGLEEFARLHDALEAAKMPLIAVCHGATRGGGMLFPCHATYVLAVTGATFGFPEIRQGGLPGVVSVAAQKRLSKTQCRRWMCSGDAYSAEAARENGLVDFVGTPEEVDRELRRILSRFRQLDSELLEKCYTKCPAGNVDQALLAMGSLDKRDRVRERETDALVSVKLDPQTGVAILELNDPTHCNAIDWAMADDLRRAIERLKEMAQEQDDTGNQKLRAVVFQGAGDHFCVGVNPYNFIRRTKQLPVITSGQITYEIYRAFVALRDIGTPVVAVVHGKVMGGGLAACLNADYRVAYEGALFNYGNLPRGVCPGLLLSHNLGMTVGHKNATSLYMNDVTCTAVEAREMGLVNEVYDSIDTAKAMGFEFAARLASFPVTGVRNTLSLMRPPIDELRLARECMGIARCNKVGNAFSGQWKAPEVRTGEKGVAFNGPRTPMQAKQVAGPSAAPAQPVAAAPVGSKPQAGPKLDAWPNWKDYYDAQTANLPTMAGELKNPGTGPTTVFLTGGSGFLGAFIIRDLCVAGHQVSCLVRAPDTRAAMGRLKGNMQDYGVWDPAYEAQIKCYCGDLVTENFGLSIADWAEIANQNTTFIHNGADVNFSCEVEELLPCNVDGTKTALRLAADGCMRFCHVSSLSVFSLYHFVGDASQKRPDPNILINGYARSKWLAEQCVWAAGEKGMAVTVVRPGRIMGDSHTGAANLKDWFARYVLTCVQMQRAWNVDHQTDMTQVDAVSDLCVTSATNNFKNGACYHAVSLENLHTIDITSFLVSQGYKMEPVDYDWWMGRVKAMATSAMLPLLNTFAALPVKETDGQLMRFSSDMVHRNGNGMAQLERMIVWMREKGFLPKPMAAPGSLPLPARPAAVPAPAPVRSMPTFVDVNVADVPAPKAAVTAVATAAAGAQNAGIHAMELYTPNYTVTQVDMELHHGCPGKYTTGLLQEAIGFCGDDEDAVSMALTVVKRLMERTGIPHEQIGRLEVGTESLLDRSKSIKTHLMSLFTERGCYDIEGVDNYNACYGGTAAFLNTMGWLQSPAWDGRWGIVVCVDIADFADHQAFLNGASCCAMLLGPNAPVVLEPERATCMINSWDFYKPVGWKDAYPLMPDGKHSVDCYMSCLDMCYKKLTERVYKDKPGNLVEDNDFFVNHCTSTYLCKRAFKRVCENAYPRSSERAEGVFGTDGPAGGFTLKLKEQQQLYEQKADPATWITKKVGSSYTASCYTNMFCLFATIKDAMIGKKMVVYSYGSGSASTMYRLTVNGVPNMDLDYMAKLDARVKRKPTDYVEMIEAYTAATYGRYDFEPKDWGGRQSGVYYLEKVDELGKRFYKLQA</sequence>
<feature type="region of interest" description="C-terminal hotdog fold" evidence="10">
    <location>
        <begin position="727"/>
        <end position="876"/>
    </location>
</feature>
<dbReference type="Gene3D" id="1.10.1200.10">
    <property type="entry name" value="ACP-like"/>
    <property type="match status" value="1"/>
</dbReference>
<dbReference type="GO" id="GO:0004312">
    <property type="term" value="F:fatty acid synthase activity"/>
    <property type="evidence" value="ECO:0007669"/>
    <property type="project" value="TreeGrafter"/>
</dbReference>
<dbReference type="Gene3D" id="3.40.47.10">
    <property type="match status" value="2"/>
</dbReference>
<dbReference type="Pfam" id="PF16197">
    <property type="entry name" value="KAsynt_C_assoc"/>
    <property type="match status" value="1"/>
</dbReference>
<evidence type="ECO:0000256" key="10">
    <source>
        <dbReference type="PROSITE-ProRule" id="PRU01363"/>
    </source>
</evidence>
<proteinExistence type="inferred from homology"/>
<feature type="region of interest" description="Disordered" evidence="12">
    <location>
        <begin position="1794"/>
        <end position="1817"/>
    </location>
</feature>
<dbReference type="Gene3D" id="3.30.70.3290">
    <property type="match status" value="1"/>
</dbReference>
<dbReference type="InterPro" id="IPR049551">
    <property type="entry name" value="PKS_DH_C"/>
</dbReference>
<dbReference type="SUPFAM" id="SSF53901">
    <property type="entry name" value="Thiolase-like"/>
    <property type="match status" value="3"/>
</dbReference>
<dbReference type="PROSITE" id="PS52004">
    <property type="entry name" value="KS3_2"/>
    <property type="match status" value="1"/>
</dbReference>
<evidence type="ECO:0000256" key="11">
    <source>
        <dbReference type="RuleBase" id="RU003707"/>
    </source>
</evidence>
<dbReference type="InterPro" id="IPR001753">
    <property type="entry name" value="Enoyl-CoA_hydra/iso"/>
</dbReference>
<dbReference type="InterPro" id="IPR018376">
    <property type="entry name" value="Enoyl-CoA_hyd/isom_CS"/>
</dbReference>
<dbReference type="PANTHER" id="PTHR43775:SF37">
    <property type="entry name" value="SI:DKEY-61P9.11"/>
    <property type="match status" value="1"/>
</dbReference>
<dbReference type="SUPFAM" id="SSF52151">
    <property type="entry name" value="FabD/lysophospholipase-like"/>
    <property type="match status" value="1"/>
</dbReference>
<feature type="domain" description="Carrier" evidence="13">
    <location>
        <begin position="1816"/>
        <end position="1893"/>
    </location>
</feature>
<dbReference type="InterPro" id="IPR036736">
    <property type="entry name" value="ACP-like_sf"/>
</dbReference>
<dbReference type="InterPro" id="IPR016036">
    <property type="entry name" value="Malonyl_transacylase_ACP-bd"/>
</dbReference>
<evidence type="ECO:0000259" key="14">
    <source>
        <dbReference type="PROSITE" id="PS52004"/>
    </source>
</evidence>
<dbReference type="InterPro" id="IPR049900">
    <property type="entry name" value="PKS_mFAS_DH"/>
</dbReference>
<dbReference type="Pfam" id="PF00107">
    <property type="entry name" value="ADH_zinc_N"/>
    <property type="match status" value="1"/>
</dbReference>
<dbReference type="NCBIfam" id="TIGR01746">
    <property type="entry name" value="Thioester-redct"/>
    <property type="match status" value="1"/>
</dbReference>
<gene>
    <name evidence="16" type="ORF">EGYM00392_LOCUS38039</name>
</gene>
<comment type="similarity">
    <text evidence="1">Belongs to the thiolase-like superfamily. HMG-CoA synthase family.</text>
</comment>
<evidence type="ECO:0008006" key="17">
    <source>
        <dbReference type="Google" id="ProtNLM"/>
    </source>
</evidence>
<dbReference type="Gene3D" id="3.10.129.110">
    <property type="entry name" value="Polyketide synthase dehydratase"/>
    <property type="match status" value="1"/>
</dbReference>
<feature type="domain" description="PKS/mFAS DH" evidence="15">
    <location>
        <begin position="587"/>
        <end position="876"/>
    </location>
</feature>
<dbReference type="Pfam" id="PF08240">
    <property type="entry name" value="ADH_N"/>
    <property type="match status" value="1"/>
</dbReference>
<evidence type="ECO:0000256" key="5">
    <source>
        <dbReference type="ARBA" id="ARBA00022857"/>
    </source>
</evidence>
<dbReference type="InterPro" id="IPR013968">
    <property type="entry name" value="PKS_KR"/>
</dbReference>
<evidence type="ECO:0000313" key="16">
    <source>
        <dbReference type="EMBL" id="CAD9026909.1"/>
    </source>
</evidence>
<name>A0A7S1NKJ5_9EUGL</name>
<evidence type="ECO:0000256" key="2">
    <source>
        <dbReference type="ARBA" id="ARBA00022450"/>
    </source>
</evidence>
<dbReference type="Pfam" id="PF00698">
    <property type="entry name" value="Acyl_transf_1"/>
    <property type="match status" value="1"/>
</dbReference>
<feature type="compositionally biased region" description="Polar residues" evidence="12">
    <location>
        <begin position="1941"/>
        <end position="1953"/>
    </location>
</feature>
<evidence type="ECO:0000256" key="7">
    <source>
        <dbReference type="ARBA" id="ARBA00023315"/>
    </source>
</evidence>
<dbReference type="GO" id="GO:0006084">
    <property type="term" value="P:acetyl-CoA metabolic process"/>
    <property type="evidence" value="ECO:0007669"/>
    <property type="project" value="InterPro"/>
</dbReference>
<evidence type="ECO:0000256" key="8">
    <source>
        <dbReference type="PIRSR" id="PIRSR610122-1"/>
    </source>
</evidence>
<feature type="active site" description="Acyl-thioester intermediate" evidence="8">
    <location>
        <position position="3045"/>
    </location>
</feature>
<dbReference type="InterPro" id="IPR014031">
    <property type="entry name" value="Ketoacyl_synth_C"/>
</dbReference>
<dbReference type="SMART" id="SM00822">
    <property type="entry name" value="PKS_KR"/>
    <property type="match status" value="1"/>
</dbReference>
<evidence type="ECO:0000256" key="6">
    <source>
        <dbReference type="ARBA" id="ARBA00023268"/>
    </source>
</evidence>
<dbReference type="InterPro" id="IPR020841">
    <property type="entry name" value="PKS_Beta-ketoAc_synthase_dom"/>
</dbReference>
<dbReference type="InterPro" id="IPR036291">
    <property type="entry name" value="NAD(P)-bd_dom_sf"/>
</dbReference>
<dbReference type="InterPro" id="IPR057326">
    <property type="entry name" value="KR_dom"/>
</dbReference>
<dbReference type="SMART" id="SM00827">
    <property type="entry name" value="PKS_AT"/>
    <property type="match status" value="1"/>
</dbReference>
<dbReference type="InterPro" id="IPR029045">
    <property type="entry name" value="ClpP/crotonase-like_dom_sf"/>
</dbReference>
<keyword evidence="4" id="KW-0808">Transferase</keyword>
<protein>
    <recommendedName>
        <fullName evidence="17">Carrier domain-containing protein</fullName>
    </recommendedName>
</protein>
<feature type="active site" description="Proton acceptor; for dehydratase activity" evidence="10">
    <location>
        <position position="620"/>
    </location>
</feature>